<evidence type="ECO:0000256" key="2">
    <source>
        <dbReference type="ARBA" id="ARBA00022840"/>
    </source>
</evidence>
<comment type="caution">
    <text evidence="3">The sequence shown here is derived from an EMBL/GenBank/DDBJ whole genome shotgun (WGS) entry which is preliminary data.</text>
</comment>
<dbReference type="EMBL" id="PJQM01005668">
    <property type="protein sequence ID" value="RCH81101.1"/>
    <property type="molecule type" value="Genomic_DNA"/>
</dbReference>
<feature type="non-terminal residue" evidence="3">
    <location>
        <position position="134"/>
    </location>
</feature>
<dbReference type="Pfam" id="PF00012">
    <property type="entry name" value="HSP70"/>
    <property type="match status" value="1"/>
</dbReference>
<keyword evidence="1" id="KW-0547">Nucleotide-binding</keyword>
<dbReference type="Gene3D" id="3.30.420.40">
    <property type="match status" value="1"/>
</dbReference>
<dbReference type="GO" id="GO:0005634">
    <property type="term" value="C:nucleus"/>
    <property type="evidence" value="ECO:0007669"/>
    <property type="project" value="TreeGrafter"/>
</dbReference>
<proteinExistence type="predicted"/>
<evidence type="ECO:0000256" key="1">
    <source>
        <dbReference type="ARBA" id="ARBA00022741"/>
    </source>
</evidence>
<evidence type="ECO:0000313" key="3">
    <source>
        <dbReference type="EMBL" id="RCH81101.1"/>
    </source>
</evidence>
<dbReference type="Proteomes" id="UP000253551">
    <property type="component" value="Unassembled WGS sequence"/>
</dbReference>
<accession>A0A367IUE0</accession>
<dbReference type="PANTHER" id="PTHR45639:SF4">
    <property type="entry name" value="HSC70CB, ISOFORM G"/>
    <property type="match status" value="1"/>
</dbReference>
<dbReference type="GO" id="GO:0005524">
    <property type="term" value="F:ATP binding"/>
    <property type="evidence" value="ECO:0007669"/>
    <property type="project" value="UniProtKB-KW"/>
</dbReference>
<sequence length="134" mass="14712">MSVVGIDLGNLQTVIAVARNRGIDVICNEVSNRATPTIVSFGPKQRYLGEAAKTQEISNAKNTIVSLKRLAGRKSEDVEVQETEKKYIMAELADANTQSGVKVNYLGEEQVFSNVQLLAMYLHKIKDITSAEIN</sequence>
<dbReference type="SUPFAM" id="SSF53067">
    <property type="entry name" value="Actin-like ATPase domain"/>
    <property type="match status" value="1"/>
</dbReference>
<dbReference type="InterPro" id="IPR043129">
    <property type="entry name" value="ATPase_NBD"/>
</dbReference>
<dbReference type="OrthoDB" id="434160at2759"/>
<keyword evidence="4" id="KW-1185">Reference proteome</keyword>
<protein>
    <submittedName>
        <fullName evidence="3">Adenyl-nucleotide exchange factor sse1</fullName>
    </submittedName>
</protein>
<reference evidence="3 4" key="1">
    <citation type="journal article" date="2018" name="G3 (Bethesda)">
        <title>Phylogenetic and Phylogenomic Definition of Rhizopus Species.</title>
        <authorList>
            <person name="Gryganskyi A.P."/>
            <person name="Golan J."/>
            <person name="Dolatabadi S."/>
            <person name="Mondo S."/>
            <person name="Robb S."/>
            <person name="Idnurm A."/>
            <person name="Muszewska A."/>
            <person name="Steczkiewicz K."/>
            <person name="Masonjones S."/>
            <person name="Liao H.L."/>
            <person name="Gajdeczka M.T."/>
            <person name="Anike F."/>
            <person name="Vuek A."/>
            <person name="Anishchenko I.M."/>
            <person name="Voigt K."/>
            <person name="de Hoog G.S."/>
            <person name="Smith M.E."/>
            <person name="Heitman J."/>
            <person name="Vilgalys R."/>
            <person name="Stajich J.E."/>
        </authorList>
    </citation>
    <scope>NUCLEOTIDE SEQUENCE [LARGE SCALE GENOMIC DNA]</scope>
    <source>
        <strain evidence="3 4">LSU 92-RS-03</strain>
    </source>
</reference>
<name>A0A367IUE0_RHIST</name>
<dbReference type="InterPro" id="IPR013126">
    <property type="entry name" value="Hsp_70_fam"/>
</dbReference>
<dbReference type="GO" id="GO:0140662">
    <property type="term" value="F:ATP-dependent protein folding chaperone"/>
    <property type="evidence" value="ECO:0007669"/>
    <property type="project" value="InterPro"/>
</dbReference>
<dbReference type="STRING" id="4846.A0A367IUE0"/>
<dbReference type="FunFam" id="3.30.420.40:FF:000171">
    <property type="entry name" value="Heat shock 70 kDa protein 4"/>
    <property type="match status" value="1"/>
</dbReference>
<gene>
    <name evidence="3" type="primary">SSE1_2</name>
    <name evidence="3" type="ORF">CU098_008163</name>
</gene>
<dbReference type="PANTHER" id="PTHR45639">
    <property type="entry name" value="HSC70CB, ISOFORM G-RELATED"/>
    <property type="match status" value="1"/>
</dbReference>
<dbReference type="AlphaFoldDB" id="A0A367IUE0"/>
<evidence type="ECO:0000313" key="4">
    <source>
        <dbReference type="Proteomes" id="UP000253551"/>
    </source>
</evidence>
<organism evidence="3 4">
    <name type="scientific">Rhizopus stolonifer</name>
    <name type="common">Rhizopus nigricans</name>
    <dbReference type="NCBI Taxonomy" id="4846"/>
    <lineage>
        <taxon>Eukaryota</taxon>
        <taxon>Fungi</taxon>
        <taxon>Fungi incertae sedis</taxon>
        <taxon>Mucoromycota</taxon>
        <taxon>Mucoromycotina</taxon>
        <taxon>Mucoromycetes</taxon>
        <taxon>Mucorales</taxon>
        <taxon>Mucorineae</taxon>
        <taxon>Rhizopodaceae</taxon>
        <taxon>Rhizopus</taxon>
    </lineage>
</organism>
<dbReference type="GO" id="GO:0005829">
    <property type="term" value="C:cytosol"/>
    <property type="evidence" value="ECO:0007669"/>
    <property type="project" value="TreeGrafter"/>
</dbReference>
<keyword evidence="2" id="KW-0067">ATP-binding</keyword>